<gene>
    <name evidence="2" type="ORF">GCM10011594_26940</name>
</gene>
<dbReference type="AlphaFoldDB" id="A0A917SZT2"/>
<reference evidence="2" key="2">
    <citation type="submission" date="2020-09" db="EMBL/GenBank/DDBJ databases">
        <authorList>
            <person name="Sun Q."/>
            <person name="Zhou Y."/>
        </authorList>
    </citation>
    <scope>NUCLEOTIDE SEQUENCE</scope>
    <source>
        <strain evidence="2">CGMCC 4.7308</strain>
    </source>
</reference>
<proteinExistence type="predicted"/>
<keyword evidence="1" id="KW-1133">Transmembrane helix</keyword>
<dbReference type="InterPro" id="IPR049790">
    <property type="entry name" value="Rv3655c/TadE"/>
</dbReference>
<evidence type="ECO:0000256" key="1">
    <source>
        <dbReference type="SAM" id="Phobius"/>
    </source>
</evidence>
<dbReference type="EMBL" id="BMNA01000004">
    <property type="protein sequence ID" value="GGM05332.1"/>
    <property type="molecule type" value="Genomic_DNA"/>
</dbReference>
<reference evidence="2" key="1">
    <citation type="journal article" date="2014" name="Int. J. Syst. Evol. Microbiol.">
        <title>Complete genome sequence of Corynebacterium casei LMG S-19264T (=DSM 44701T), isolated from a smear-ripened cheese.</title>
        <authorList>
            <consortium name="US DOE Joint Genome Institute (JGI-PGF)"/>
            <person name="Walter F."/>
            <person name="Albersmeier A."/>
            <person name="Kalinowski J."/>
            <person name="Ruckert C."/>
        </authorList>
    </citation>
    <scope>NUCLEOTIDE SEQUENCE</scope>
    <source>
        <strain evidence="2">CGMCC 4.7308</strain>
    </source>
</reference>
<evidence type="ECO:0000313" key="3">
    <source>
        <dbReference type="Proteomes" id="UP000655208"/>
    </source>
</evidence>
<keyword evidence="1" id="KW-0812">Transmembrane</keyword>
<dbReference type="NCBIfam" id="NF041390">
    <property type="entry name" value="TadE_Rv3655c"/>
    <property type="match status" value="1"/>
</dbReference>
<keyword evidence="3" id="KW-1185">Reference proteome</keyword>
<protein>
    <recommendedName>
        <fullName evidence="4">Pilus assembly protein TadE</fullName>
    </recommendedName>
</protein>
<comment type="caution">
    <text evidence="2">The sequence shown here is derived from an EMBL/GenBank/DDBJ whole genome shotgun (WGS) entry which is preliminary data.</text>
</comment>
<keyword evidence="1" id="KW-0472">Membrane</keyword>
<organism evidence="2 3">
    <name type="scientific">Nakamurella endophytica</name>
    <dbReference type="NCBI Taxonomy" id="1748367"/>
    <lineage>
        <taxon>Bacteria</taxon>
        <taxon>Bacillati</taxon>
        <taxon>Actinomycetota</taxon>
        <taxon>Actinomycetes</taxon>
        <taxon>Nakamurellales</taxon>
        <taxon>Nakamurellaceae</taxon>
        <taxon>Nakamurella</taxon>
    </lineage>
</organism>
<name>A0A917SZT2_9ACTN</name>
<evidence type="ECO:0008006" key="4">
    <source>
        <dbReference type="Google" id="ProtNLM"/>
    </source>
</evidence>
<dbReference type="Proteomes" id="UP000655208">
    <property type="component" value="Unassembled WGS sequence"/>
</dbReference>
<feature type="transmembrane region" description="Helical" evidence="1">
    <location>
        <begin position="22"/>
        <end position="44"/>
    </location>
</feature>
<sequence length="127" mass="12054">MSGAPVGADGRVGDRGGVTVEAAVALAALVVVLAGCLAGLACVLGQLRCTDAAREAARLAGRGDEAAARQAVAQLAPSGAVLGLSVTGDLVTADVSVGAVGGLLPGVRLRAAAVAAREDAVDDGAPS</sequence>
<evidence type="ECO:0000313" key="2">
    <source>
        <dbReference type="EMBL" id="GGM05332.1"/>
    </source>
</evidence>
<dbReference type="RefSeq" id="WP_188942166.1">
    <property type="nucleotide sequence ID" value="NZ_BMNA01000004.1"/>
</dbReference>
<accession>A0A917SZT2</accession>